<feature type="domain" description="Rhodanese" evidence="1">
    <location>
        <begin position="29"/>
        <end position="116"/>
    </location>
</feature>
<organism evidence="2 3">
    <name type="scientific">Actinotalea ferrariae CF5-4</name>
    <dbReference type="NCBI Taxonomy" id="948458"/>
    <lineage>
        <taxon>Bacteria</taxon>
        <taxon>Bacillati</taxon>
        <taxon>Actinomycetota</taxon>
        <taxon>Actinomycetes</taxon>
        <taxon>Micrococcales</taxon>
        <taxon>Cellulomonadaceae</taxon>
        <taxon>Actinotalea</taxon>
    </lineage>
</organism>
<dbReference type="PROSITE" id="PS50206">
    <property type="entry name" value="RHODANESE_3"/>
    <property type="match status" value="1"/>
</dbReference>
<comment type="caution">
    <text evidence="2">The sequence shown here is derived from an EMBL/GenBank/DDBJ whole genome shotgun (WGS) entry which is preliminary data.</text>
</comment>
<keyword evidence="2" id="KW-0808">Transferase</keyword>
<evidence type="ECO:0000313" key="2">
    <source>
        <dbReference type="EMBL" id="EYR62354.1"/>
    </source>
</evidence>
<dbReference type="SUPFAM" id="SSF52821">
    <property type="entry name" value="Rhodanese/Cell cycle control phosphatase"/>
    <property type="match status" value="1"/>
</dbReference>
<dbReference type="SMART" id="SM00450">
    <property type="entry name" value="RHOD"/>
    <property type="match status" value="1"/>
</dbReference>
<dbReference type="PANTHER" id="PTHR43031">
    <property type="entry name" value="FAD-DEPENDENT OXIDOREDUCTASE"/>
    <property type="match status" value="1"/>
</dbReference>
<dbReference type="InterPro" id="IPR036873">
    <property type="entry name" value="Rhodanese-like_dom_sf"/>
</dbReference>
<dbReference type="PANTHER" id="PTHR43031:SF1">
    <property type="entry name" value="PYRIDINE NUCLEOTIDE-DISULPHIDE OXIDOREDUCTASE"/>
    <property type="match status" value="1"/>
</dbReference>
<dbReference type="Pfam" id="PF00581">
    <property type="entry name" value="Rhodanese"/>
    <property type="match status" value="1"/>
</dbReference>
<proteinExistence type="predicted"/>
<name>A0A021VME8_9CELL</name>
<dbReference type="Gene3D" id="3.40.250.10">
    <property type="entry name" value="Rhodanese-like domain"/>
    <property type="match status" value="1"/>
</dbReference>
<dbReference type="Proteomes" id="UP000019753">
    <property type="component" value="Unassembled WGS sequence"/>
</dbReference>
<evidence type="ECO:0000313" key="3">
    <source>
        <dbReference type="Proteomes" id="UP000019753"/>
    </source>
</evidence>
<accession>A0A021VME8</accession>
<dbReference type="InterPro" id="IPR001763">
    <property type="entry name" value="Rhodanese-like_dom"/>
</dbReference>
<evidence type="ECO:0000259" key="1">
    <source>
        <dbReference type="PROSITE" id="PS50206"/>
    </source>
</evidence>
<dbReference type="AlphaFoldDB" id="A0A021VME8"/>
<keyword evidence="3" id="KW-1185">Reference proteome</keyword>
<dbReference type="CDD" id="cd00158">
    <property type="entry name" value="RHOD"/>
    <property type="match status" value="1"/>
</dbReference>
<sequence>MPGFLDRLLRRDPDALPRSVRADQALDLLAQGAVLVDVREKDEWRSGHAPQARHVPLGRLATDARRLPRDAPVVVMCASGMRSRGAAAQLRAAGYRATSLSGGLAAWRTAGGPVTR</sequence>
<dbReference type="InterPro" id="IPR050229">
    <property type="entry name" value="GlpE_sulfurtransferase"/>
</dbReference>
<dbReference type="RefSeq" id="WP_052023147.1">
    <property type="nucleotide sequence ID" value="NZ_AXCW01000258.1"/>
</dbReference>
<protein>
    <submittedName>
        <fullName evidence="2">Sulfurtransferase</fullName>
    </submittedName>
</protein>
<dbReference type="OrthoDB" id="9800872at2"/>
<dbReference type="EMBL" id="AXCW01000258">
    <property type="protein sequence ID" value="EYR62354.1"/>
    <property type="molecule type" value="Genomic_DNA"/>
</dbReference>
<dbReference type="GO" id="GO:0016740">
    <property type="term" value="F:transferase activity"/>
    <property type="evidence" value="ECO:0007669"/>
    <property type="project" value="UniProtKB-KW"/>
</dbReference>
<reference evidence="2 3" key="1">
    <citation type="submission" date="2014-01" db="EMBL/GenBank/DDBJ databases">
        <title>Actinotalea ferrariae CF5-4.</title>
        <authorList>
            <person name="Chen F."/>
            <person name="Li Y."/>
            <person name="Wang G."/>
        </authorList>
    </citation>
    <scope>NUCLEOTIDE SEQUENCE [LARGE SCALE GENOMIC DNA]</scope>
    <source>
        <strain evidence="2 3">CF5-4</strain>
    </source>
</reference>
<gene>
    <name evidence="2" type="ORF">N866_09290</name>
</gene>